<keyword evidence="1 2" id="KW-0732">Signal</keyword>
<proteinExistence type="predicted"/>
<protein>
    <submittedName>
        <fullName evidence="4">Outer membrane lipoprotein-sorting protein</fullName>
    </submittedName>
</protein>
<dbReference type="InterPro" id="IPR029046">
    <property type="entry name" value="LolA/LolB/LppX"/>
</dbReference>
<evidence type="ECO:0000256" key="2">
    <source>
        <dbReference type="SAM" id="SignalP"/>
    </source>
</evidence>
<dbReference type="PANTHER" id="PTHR37507">
    <property type="entry name" value="SPORULATION PROTEIN YDCC"/>
    <property type="match status" value="1"/>
</dbReference>
<feature type="signal peptide" evidence="2">
    <location>
        <begin position="1"/>
        <end position="32"/>
    </location>
</feature>
<evidence type="ECO:0000259" key="3">
    <source>
        <dbReference type="Pfam" id="PF17131"/>
    </source>
</evidence>
<dbReference type="CDD" id="cd16329">
    <property type="entry name" value="LolA_like"/>
    <property type="match status" value="1"/>
</dbReference>
<keyword evidence="4" id="KW-0449">Lipoprotein</keyword>
<dbReference type="RefSeq" id="WP_141348792.1">
    <property type="nucleotide sequence ID" value="NZ_BJNV01000002.1"/>
</dbReference>
<dbReference type="InterPro" id="IPR052944">
    <property type="entry name" value="Sporulation_related"/>
</dbReference>
<dbReference type="EMBL" id="BJNV01000002">
    <property type="protein sequence ID" value="GEC94033.1"/>
    <property type="molecule type" value="Genomic_DNA"/>
</dbReference>
<dbReference type="InterPro" id="IPR033399">
    <property type="entry name" value="TP_0789-like"/>
</dbReference>
<dbReference type="OrthoDB" id="368800at2"/>
<evidence type="ECO:0000256" key="1">
    <source>
        <dbReference type="ARBA" id="ARBA00022729"/>
    </source>
</evidence>
<comment type="caution">
    <text evidence="4">The sequence shown here is derived from an EMBL/GenBank/DDBJ whole genome shotgun (WGS) entry which is preliminary data.</text>
</comment>
<accession>A0A4Y4CS13</accession>
<dbReference type="InterPro" id="IPR011220">
    <property type="entry name" value="UCP028205"/>
</dbReference>
<feature type="chain" id="PRO_5021227694" evidence="2">
    <location>
        <begin position="33"/>
        <end position="262"/>
    </location>
</feature>
<reference evidence="4 5" key="1">
    <citation type="submission" date="2019-06" db="EMBL/GenBank/DDBJ databases">
        <title>Whole genome shotgun sequence of Zoogloea ramigera NBRC 15342.</title>
        <authorList>
            <person name="Hosoyama A."/>
            <person name="Uohara A."/>
            <person name="Ohji S."/>
            <person name="Ichikawa N."/>
        </authorList>
    </citation>
    <scope>NUCLEOTIDE SEQUENCE [LARGE SCALE GENOMIC DNA]</scope>
    <source>
        <strain evidence="4 5">NBRC 15342</strain>
    </source>
</reference>
<gene>
    <name evidence="4" type="ORF">ZRA01_01060</name>
</gene>
<dbReference type="Pfam" id="PF17131">
    <property type="entry name" value="LolA_like"/>
    <property type="match status" value="1"/>
</dbReference>
<keyword evidence="5" id="KW-1185">Reference proteome</keyword>
<evidence type="ECO:0000313" key="4">
    <source>
        <dbReference type="EMBL" id="GEC94033.1"/>
    </source>
</evidence>
<feature type="domain" description="Uncharacterized protein TP-0789" evidence="3">
    <location>
        <begin position="82"/>
        <end position="256"/>
    </location>
</feature>
<dbReference type="Proteomes" id="UP000318422">
    <property type="component" value="Unassembled WGS sequence"/>
</dbReference>
<dbReference type="PANTHER" id="PTHR37507:SF2">
    <property type="entry name" value="SPORULATION PROTEIN YDCC"/>
    <property type="match status" value="1"/>
</dbReference>
<name>A0A4Y4CS13_ZOORA</name>
<dbReference type="PIRSF" id="PIRSF028205">
    <property type="entry name" value="UCP028205"/>
    <property type="match status" value="1"/>
</dbReference>
<sequence length="262" mass="29547">MSLKISLSRRRAGCFVTLFAAMTLLTGGASLAADDAELARSIVAKADEIRFPAEGFQVTIDIVSTSPGEQPDERKYKVLSKGNQNTIVQTLEPASDRGQAMLMRGRDLWVFMPNISQPVRLSLAQRLTGQVANGDLARANFSGDYEPKILRTETIDGEKMHVLELTAAERGVTYGKVLYWVRQSNNWPHKAEFYSLSDRLLKVCRYEKFQSLGGRTRPTLLIMEDSLRKGDVSTLRYSQMSEKDLPDRVFTKQYMDKLNRVD</sequence>
<organism evidence="4 5">
    <name type="scientific">Zoogloea ramigera</name>
    <dbReference type="NCBI Taxonomy" id="350"/>
    <lineage>
        <taxon>Bacteria</taxon>
        <taxon>Pseudomonadati</taxon>
        <taxon>Pseudomonadota</taxon>
        <taxon>Betaproteobacteria</taxon>
        <taxon>Rhodocyclales</taxon>
        <taxon>Zoogloeaceae</taxon>
        <taxon>Zoogloea</taxon>
    </lineage>
</organism>
<dbReference type="Gene3D" id="2.50.20.10">
    <property type="entry name" value="Lipoprotein localisation LolA/LolB/LppX"/>
    <property type="match status" value="1"/>
</dbReference>
<dbReference type="SUPFAM" id="SSF89392">
    <property type="entry name" value="Prokaryotic lipoproteins and lipoprotein localization factors"/>
    <property type="match status" value="1"/>
</dbReference>
<evidence type="ECO:0000313" key="5">
    <source>
        <dbReference type="Proteomes" id="UP000318422"/>
    </source>
</evidence>
<dbReference type="AlphaFoldDB" id="A0A4Y4CS13"/>